<sequence length="414" mass="47414">MRHLIINVGLGTSGGSESLAGAIVYSINRHRPDVVHFVVTEKSEQETLPIVKRLMEEEEVEAEVRVLRLKAGSEYDCREVFSEVKDYLAKLKREDQKAKIEVDFTAGTKPMSAGVVLSGCVVGAEDFSYVQTKIEDGKPVKGSESLKSFPEISEYRIEELKKLFMFSFDHYAFLSALEILKNMEEISNASDVLRFVEHWREIVNFYLSWDLFAHPFEKVKGTPGVPEYNKAFLGKLGNPTFRYREVYFLADLLNNAERRIQEGKFDDAVARLYRAVEMIAQIKLHSYGIETSDVEIERLPEGIREKYAVLRNERGKVQLPLYRSYELLGDLGDELGKNFFEDHELRNLLERRNNSILAHGLSPVAKQECLSLQDKVLSLAFLLRRDLEKIMGEGQFPKYREIDDGLQKLGVELS</sequence>
<dbReference type="Pfam" id="PF09670">
    <property type="entry name" value="Cas_Cas02710"/>
    <property type="match status" value="1"/>
</dbReference>
<keyword evidence="2" id="KW-1185">Reference proteome</keyword>
<dbReference type="Proteomes" id="UP001461341">
    <property type="component" value="Chromosome"/>
</dbReference>
<evidence type="ECO:0000313" key="1">
    <source>
        <dbReference type="EMBL" id="WZL75515.1"/>
    </source>
</evidence>
<dbReference type="RefSeq" id="WP_369017662.1">
    <property type="nucleotide sequence ID" value="NZ_CP121689.1"/>
</dbReference>
<reference evidence="1 2" key="1">
    <citation type="submission" date="2023-03" db="EMBL/GenBank/DDBJ databases">
        <title>Novel Species.</title>
        <authorList>
            <person name="Ma S."/>
        </authorList>
    </citation>
    <scope>NUCLEOTIDE SEQUENCE [LARGE SCALE GENOMIC DNA]</scope>
    <source>
        <strain evidence="1 2">B11</strain>
    </source>
</reference>
<dbReference type="InterPro" id="IPR014082">
    <property type="entry name" value="CRISPR-assoc_prot_Cas02710"/>
</dbReference>
<dbReference type="NCBIfam" id="TIGR02710">
    <property type="entry name" value="TIGR02710 family CRISPR-associated CARF protein"/>
    <property type="match status" value="1"/>
</dbReference>
<dbReference type="Gene3D" id="3.40.50.10770">
    <property type="entry name" value="Hypothetical protein VC1899 like domain (Restriction endonuclease-like)"/>
    <property type="match status" value="1"/>
</dbReference>
<protein>
    <submittedName>
        <fullName evidence="1">TIGR02710 family CRISPR-associated CARF protein</fullName>
    </submittedName>
</protein>
<dbReference type="EMBL" id="CP121689">
    <property type="protein sequence ID" value="WZL75515.1"/>
    <property type="molecule type" value="Genomic_DNA"/>
</dbReference>
<accession>A0ABZ2Y933</accession>
<name>A0ABZ2Y933_9BACT</name>
<gene>
    <name evidence="1" type="ORF">QBE54_07925</name>
</gene>
<evidence type="ECO:0000313" key="2">
    <source>
        <dbReference type="Proteomes" id="UP001461341"/>
    </source>
</evidence>
<organism evidence="1 2">
    <name type="scientific">Thermatribacter velox</name>
    <dbReference type="NCBI Taxonomy" id="3039681"/>
    <lineage>
        <taxon>Bacteria</taxon>
        <taxon>Pseudomonadati</taxon>
        <taxon>Atribacterota</taxon>
        <taxon>Atribacteria</taxon>
        <taxon>Atribacterales</taxon>
        <taxon>Thermatribacteraceae</taxon>
        <taxon>Thermatribacter</taxon>
    </lineage>
</organism>
<proteinExistence type="predicted"/>